<sequence length="388" mass="42724">MRVSFNRHGPFYRWQRRVGLLTDTDLAAGRRAALFVAVGWIPALVLAAFQGFAIDAHPERAILFDYSAYAYAFAIVAFVLMEQSSDQRMAQLVGQFEDRGIVPSASRSGFAKARANMERRTGSWLAEGLILVLAYLLSWLWLTKAPMSAAGGTWHGRMVDGTLQPTLAGWWAMLVALPLYWFLLGRWLWRFVTWGLMLHEIARCDMRLVATHPDRCGGLAFMGQYPKTYVLFVLAESTVVSATVLKLVVHGDASLMGFKFALIGMIVFFAIAFVAPLAVFAPRLVALKHAGLAHYGSLASQHNIAFEKKWISATRALPAEEMLGSPDPSSMADFAAGYDLIKRMLPVPVTLESVMPIVLAAVLPLICVAATQIPLAQILEQVKTLLPV</sequence>
<dbReference type="RefSeq" id="WP_301815989.1">
    <property type="nucleotide sequence ID" value="NZ_JAUJZH010000043.1"/>
</dbReference>
<keyword evidence="1" id="KW-0472">Membrane</keyword>
<reference evidence="2" key="1">
    <citation type="submission" date="2023-06" db="EMBL/GenBank/DDBJ databases">
        <authorList>
            <person name="Jiang Y."/>
            <person name="Liu Q."/>
        </authorList>
    </citation>
    <scope>NUCLEOTIDE SEQUENCE</scope>
    <source>
        <strain evidence="2">CGMCC 1.12090</strain>
    </source>
</reference>
<keyword evidence="1" id="KW-1133">Transmembrane helix</keyword>
<keyword evidence="1" id="KW-0812">Transmembrane</keyword>
<feature type="transmembrane region" description="Helical" evidence="1">
    <location>
        <begin position="260"/>
        <end position="281"/>
    </location>
</feature>
<evidence type="ECO:0000313" key="2">
    <source>
        <dbReference type="EMBL" id="MDO1537541.1"/>
    </source>
</evidence>
<feature type="transmembrane region" description="Helical" evidence="1">
    <location>
        <begin position="32"/>
        <end position="54"/>
    </location>
</feature>
<protein>
    <submittedName>
        <fullName evidence="2">Uncharacterized protein</fullName>
    </submittedName>
</protein>
<accession>A0ABT8SF48</accession>
<name>A0ABT8SF48_9BURK</name>
<keyword evidence="3" id="KW-1185">Reference proteome</keyword>
<evidence type="ECO:0000313" key="3">
    <source>
        <dbReference type="Proteomes" id="UP001169027"/>
    </source>
</evidence>
<dbReference type="EMBL" id="JAUKVY010000043">
    <property type="protein sequence ID" value="MDO1537541.1"/>
    <property type="molecule type" value="Genomic_DNA"/>
</dbReference>
<organism evidence="2 3">
    <name type="scientific">Variovorax ginsengisoli</name>
    <dbReference type="NCBI Taxonomy" id="363844"/>
    <lineage>
        <taxon>Bacteria</taxon>
        <taxon>Pseudomonadati</taxon>
        <taxon>Pseudomonadota</taxon>
        <taxon>Betaproteobacteria</taxon>
        <taxon>Burkholderiales</taxon>
        <taxon>Comamonadaceae</taxon>
        <taxon>Variovorax</taxon>
    </lineage>
</organism>
<feature type="transmembrane region" description="Helical" evidence="1">
    <location>
        <begin position="353"/>
        <end position="379"/>
    </location>
</feature>
<proteinExistence type="predicted"/>
<feature type="transmembrane region" description="Helical" evidence="1">
    <location>
        <begin position="124"/>
        <end position="142"/>
    </location>
</feature>
<feature type="transmembrane region" description="Helical" evidence="1">
    <location>
        <begin position="168"/>
        <end position="189"/>
    </location>
</feature>
<feature type="transmembrane region" description="Helical" evidence="1">
    <location>
        <begin position="229"/>
        <end position="248"/>
    </location>
</feature>
<evidence type="ECO:0000256" key="1">
    <source>
        <dbReference type="SAM" id="Phobius"/>
    </source>
</evidence>
<gene>
    <name evidence="2" type="ORF">Q2T77_35410</name>
</gene>
<dbReference type="Proteomes" id="UP001169027">
    <property type="component" value="Unassembled WGS sequence"/>
</dbReference>
<feature type="transmembrane region" description="Helical" evidence="1">
    <location>
        <begin position="60"/>
        <end position="81"/>
    </location>
</feature>
<comment type="caution">
    <text evidence="2">The sequence shown here is derived from an EMBL/GenBank/DDBJ whole genome shotgun (WGS) entry which is preliminary data.</text>
</comment>